<dbReference type="SUPFAM" id="SSF50104">
    <property type="entry name" value="Translation proteins SH3-like domain"/>
    <property type="match status" value="1"/>
</dbReference>
<dbReference type="InterPro" id="IPR014722">
    <property type="entry name" value="Rib_uL2_dom2"/>
</dbReference>
<dbReference type="GO" id="GO:0022625">
    <property type="term" value="C:cytosolic large ribosomal subunit"/>
    <property type="evidence" value="ECO:0007669"/>
    <property type="project" value="TreeGrafter"/>
</dbReference>
<dbReference type="EMBL" id="KZ819638">
    <property type="protein sequence ID" value="PWN88202.1"/>
    <property type="molecule type" value="Genomic_DNA"/>
</dbReference>
<dbReference type="GO" id="GO:0042273">
    <property type="term" value="P:ribosomal large subunit biogenesis"/>
    <property type="evidence" value="ECO:0007669"/>
    <property type="project" value="TreeGrafter"/>
</dbReference>
<organism evidence="8 9">
    <name type="scientific">Acaromyces ingoldii</name>
    <dbReference type="NCBI Taxonomy" id="215250"/>
    <lineage>
        <taxon>Eukaryota</taxon>
        <taxon>Fungi</taxon>
        <taxon>Dikarya</taxon>
        <taxon>Basidiomycota</taxon>
        <taxon>Ustilaginomycotina</taxon>
        <taxon>Exobasidiomycetes</taxon>
        <taxon>Exobasidiales</taxon>
        <taxon>Cryptobasidiaceae</taxon>
        <taxon>Acaromyces</taxon>
    </lineage>
</organism>
<dbReference type="Pfam" id="PF01929">
    <property type="entry name" value="Ribosomal_L14e"/>
    <property type="match status" value="1"/>
</dbReference>
<reference evidence="8 9" key="1">
    <citation type="journal article" date="2018" name="Mol. Biol. Evol.">
        <title>Broad Genomic Sampling Reveals a Smut Pathogenic Ancestry of the Fungal Clade Ustilaginomycotina.</title>
        <authorList>
            <person name="Kijpornyongpan T."/>
            <person name="Mondo S.J."/>
            <person name="Barry K."/>
            <person name="Sandor L."/>
            <person name="Lee J."/>
            <person name="Lipzen A."/>
            <person name="Pangilinan J."/>
            <person name="LaButti K."/>
            <person name="Hainaut M."/>
            <person name="Henrissat B."/>
            <person name="Grigoriev I.V."/>
            <person name="Spatafora J.W."/>
            <person name="Aime M.C."/>
        </authorList>
    </citation>
    <scope>NUCLEOTIDE SEQUENCE [LARGE SCALE GENOMIC DNA]</scope>
    <source>
        <strain evidence="8 9">MCA 4198</strain>
    </source>
</reference>
<dbReference type="CDD" id="cd23702">
    <property type="entry name" value="eL14"/>
    <property type="match status" value="1"/>
</dbReference>
<dbReference type="GO" id="GO:0003723">
    <property type="term" value="F:RNA binding"/>
    <property type="evidence" value="ECO:0007669"/>
    <property type="project" value="InterPro"/>
</dbReference>
<dbReference type="AlphaFoldDB" id="A0A316YGA6"/>
<keyword evidence="4" id="KW-0963">Cytoplasm</keyword>
<evidence type="ECO:0000313" key="9">
    <source>
        <dbReference type="Proteomes" id="UP000245768"/>
    </source>
</evidence>
<keyword evidence="5 8" id="KW-0689">Ribosomal protein</keyword>
<dbReference type="GO" id="GO:0003735">
    <property type="term" value="F:structural constituent of ribosome"/>
    <property type="evidence" value="ECO:0007669"/>
    <property type="project" value="InterPro"/>
</dbReference>
<dbReference type="Pfam" id="PF00467">
    <property type="entry name" value="KOW"/>
    <property type="match status" value="1"/>
</dbReference>
<dbReference type="FunCoup" id="A0A316YGA6">
    <property type="interactions" value="448"/>
</dbReference>
<gene>
    <name evidence="8" type="ORF">FA10DRAFT_268414</name>
</gene>
<dbReference type="InterPro" id="IPR002784">
    <property type="entry name" value="Ribosomal_eL14_dom"/>
</dbReference>
<name>A0A316YGA6_9BASI</name>
<keyword evidence="9" id="KW-1185">Reference proteome</keyword>
<evidence type="ECO:0000256" key="5">
    <source>
        <dbReference type="ARBA" id="ARBA00022980"/>
    </source>
</evidence>
<evidence type="ECO:0000256" key="4">
    <source>
        <dbReference type="ARBA" id="ARBA00022490"/>
    </source>
</evidence>
<dbReference type="Proteomes" id="UP000245768">
    <property type="component" value="Unassembled WGS sequence"/>
</dbReference>
<feature type="domain" description="KOW" evidence="7">
    <location>
        <begin position="10"/>
        <end position="37"/>
    </location>
</feature>
<dbReference type="STRING" id="215250.A0A316YGA6"/>
<dbReference type="GeneID" id="37044236"/>
<proteinExistence type="inferred from homology"/>
<dbReference type="Gene3D" id="6.10.250.2270">
    <property type="match status" value="1"/>
</dbReference>
<sequence length="137" mass="15507">MPAKEAFKRFVEVGRVVIVNEGESAGKLAVIVEIIDHNKAIIDGPSTGVPRQAFRYRYMSLTPLVVSKLPRAAGTSTVKKYFEQEGITEKWASTTWAKKRQAHKLKREMSDFDRFNVMLLKKERRRIIGTAAKKVSA</sequence>
<dbReference type="FunFam" id="2.30.30.30:FF:000030">
    <property type="entry name" value="60S ribosomal protein L14"/>
    <property type="match status" value="1"/>
</dbReference>
<dbReference type="InterPro" id="IPR005824">
    <property type="entry name" value="KOW"/>
</dbReference>
<evidence type="ECO:0000256" key="2">
    <source>
        <dbReference type="ARBA" id="ARBA00004496"/>
    </source>
</evidence>
<comment type="subcellular location">
    <subcellularLocation>
        <location evidence="2">Cytoplasm</location>
    </subcellularLocation>
</comment>
<dbReference type="InterPro" id="IPR039660">
    <property type="entry name" value="Ribosomal_eL14"/>
</dbReference>
<protein>
    <submittedName>
        <fullName evidence="8">60S ribosomal protein L14</fullName>
    </submittedName>
</protein>
<dbReference type="PANTHER" id="PTHR11127">
    <property type="entry name" value="60S RIBOSOMAL PROTEIN L14"/>
    <property type="match status" value="1"/>
</dbReference>
<dbReference type="InParanoid" id="A0A316YGA6"/>
<evidence type="ECO:0000259" key="7">
    <source>
        <dbReference type="SMART" id="SM00739"/>
    </source>
</evidence>
<dbReference type="OrthoDB" id="1875589at2759"/>
<evidence type="ECO:0000313" key="8">
    <source>
        <dbReference type="EMBL" id="PWN88202.1"/>
    </source>
</evidence>
<dbReference type="SMART" id="SM00739">
    <property type="entry name" value="KOW"/>
    <property type="match status" value="1"/>
</dbReference>
<dbReference type="RefSeq" id="XP_025375400.1">
    <property type="nucleotide sequence ID" value="XM_025522320.1"/>
</dbReference>
<evidence type="ECO:0000256" key="3">
    <source>
        <dbReference type="ARBA" id="ARBA00006592"/>
    </source>
</evidence>
<accession>A0A316YGA6</accession>
<evidence type="ECO:0000256" key="1">
    <source>
        <dbReference type="ARBA" id="ARBA00004021"/>
    </source>
</evidence>
<dbReference type="GO" id="GO:0006412">
    <property type="term" value="P:translation"/>
    <property type="evidence" value="ECO:0007669"/>
    <property type="project" value="InterPro"/>
</dbReference>
<comment type="function">
    <text evidence="1">Component of the ribosome, a large ribonucleoprotein complex responsible for the synthesis of proteins in the cell. The small ribosomal subunit (SSU) binds messenger RNAs (mRNAs) and translates the encoded message by selecting cognate aminoacyl-transfer RNA (tRNA) molecules. The large subunit (LSU) contains the ribosomal catalytic site termed the peptidyl transferase center (PTC), which catalyzes the formation of peptide bonds, thereby polymerizing the amino acids delivered by tRNAs into a polypeptide chain. The nascent polypeptides leave the ribosome through a tunnel in the LSU and interact with protein factors that function in enzymatic processing, targeting, and the membrane insertion of nascent chains at the exit of the ribosomal tunnel.</text>
</comment>
<dbReference type="Gene3D" id="2.30.30.30">
    <property type="match status" value="1"/>
</dbReference>
<dbReference type="InterPro" id="IPR008991">
    <property type="entry name" value="Translation_prot_SH3-like_sf"/>
</dbReference>
<dbReference type="PANTHER" id="PTHR11127:SF2">
    <property type="entry name" value="LARGE RIBOSOMAL SUBUNIT PROTEIN EL14"/>
    <property type="match status" value="1"/>
</dbReference>
<evidence type="ECO:0000256" key="6">
    <source>
        <dbReference type="ARBA" id="ARBA00023274"/>
    </source>
</evidence>
<keyword evidence="6" id="KW-0687">Ribonucleoprotein</keyword>
<comment type="similarity">
    <text evidence="3">Belongs to the eukaryotic ribosomal protein eL14 family.</text>
</comment>